<evidence type="ECO:0000259" key="3">
    <source>
        <dbReference type="Pfam" id="PF04773"/>
    </source>
</evidence>
<feature type="chain" id="PRO_5045032876" evidence="2">
    <location>
        <begin position="28"/>
        <end position="247"/>
    </location>
</feature>
<keyword evidence="2" id="KW-0732">Signal</keyword>
<dbReference type="RefSeq" id="WP_311934783.1">
    <property type="nucleotide sequence ID" value="NZ_JAVSCS010000012.1"/>
</dbReference>
<protein>
    <submittedName>
        <fullName evidence="4">FecR domain-containing protein</fullName>
    </submittedName>
</protein>
<keyword evidence="6" id="KW-1185">Reference proteome</keyword>
<proteinExistence type="predicted"/>
<dbReference type="InterPro" id="IPR006860">
    <property type="entry name" value="FecR"/>
</dbReference>
<dbReference type="Proteomes" id="UP001555786">
    <property type="component" value="Unassembled WGS sequence"/>
</dbReference>
<evidence type="ECO:0000313" key="6">
    <source>
        <dbReference type="Proteomes" id="UP001555786"/>
    </source>
</evidence>
<name>A0ABV3PFK4_9HYPH</name>
<evidence type="ECO:0000256" key="2">
    <source>
        <dbReference type="SAM" id="SignalP"/>
    </source>
</evidence>
<evidence type="ECO:0000256" key="1">
    <source>
        <dbReference type="SAM" id="MobiDB-lite"/>
    </source>
</evidence>
<accession>A0ABV3PFK4</accession>
<feature type="domain" description="FecR protein" evidence="3">
    <location>
        <begin position="60"/>
        <end position="158"/>
    </location>
</feature>
<sequence length="247" mass="26412">MPRSRFLTLRFVGLAAACGLAFSPAYAAETVGNTVGVTPAAIGTVAGELGVDIAVYRDETVRTGPSGALEIKFLDQTRLALGSSASAKLDRFVYSGGQARDVVIGLSKGVFRFASGVSAKKAYWIQTPLAGIGVRGTNFTAEVGDNYERFTIWEGAIEVCPRQRGLSVDQERRRRCPLLKRRGETITIFPGSRSRRGGPPVVFSPHCAEAGAGAQLCGRYGGEGGKNRGQRRPGFNFPTFNPPRQRG</sequence>
<feature type="signal peptide" evidence="2">
    <location>
        <begin position="1"/>
        <end position="27"/>
    </location>
</feature>
<dbReference type="EMBL" id="JBFNQD010000001">
    <property type="protein sequence ID" value="MEW9304400.1"/>
    <property type="molecule type" value="Genomic_DNA"/>
</dbReference>
<reference evidence="5 7" key="2">
    <citation type="submission" date="2024-09" db="EMBL/GenBank/DDBJ databases">
        <title>Description of Labrys sedimenti sp. nov., isolated from a diclofenac-degrading enrichment culture, and genome-based reclassification of Labrys portucalensis as a later heterotypic synonym of Labrys neptuniae.</title>
        <authorList>
            <person name="Tancsics A."/>
            <person name="Csepanyi A."/>
        </authorList>
    </citation>
    <scope>NUCLEOTIDE SEQUENCE [LARGE SCALE GENOMIC DNA]</scope>
    <source>
        <strain evidence="5 7">LMG 23412</strain>
    </source>
</reference>
<organism evidence="4 6">
    <name type="scientific">Labrys neptuniae</name>
    <dbReference type="NCBI Taxonomy" id="376174"/>
    <lineage>
        <taxon>Bacteria</taxon>
        <taxon>Pseudomonadati</taxon>
        <taxon>Pseudomonadota</taxon>
        <taxon>Alphaproteobacteria</taxon>
        <taxon>Hyphomicrobiales</taxon>
        <taxon>Xanthobacteraceae</taxon>
        <taxon>Labrys</taxon>
    </lineage>
</organism>
<dbReference type="Proteomes" id="UP001595190">
    <property type="component" value="Unassembled WGS sequence"/>
</dbReference>
<dbReference type="EMBL" id="JBHGPK010000001">
    <property type="protein sequence ID" value="MFC2248872.1"/>
    <property type="molecule type" value="Genomic_DNA"/>
</dbReference>
<evidence type="ECO:0000313" key="5">
    <source>
        <dbReference type="EMBL" id="MFC2248872.1"/>
    </source>
</evidence>
<dbReference type="Gene3D" id="2.60.120.1440">
    <property type="match status" value="1"/>
</dbReference>
<evidence type="ECO:0000313" key="7">
    <source>
        <dbReference type="Proteomes" id="UP001595190"/>
    </source>
</evidence>
<evidence type="ECO:0000313" key="4">
    <source>
        <dbReference type="EMBL" id="MEW9304400.1"/>
    </source>
</evidence>
<dbReference type="Pfam" id="PF04773">
    <property type="entry name" value="FecR"/>
    <property type="match status" value="1"/>
</dbReference>
<reference evidence="4 6" key="1">
    <citation type="submission" date="2024-07" db="EMBL/GenBank/DDBJ databases">
        <title>Description of Labrys sedimenti sp. nov., isolated from a diclofenac-degrading enrichment culture.</title>
        <authorList>
            <person name="Tancsics A."/>
            <person name="Csepanyi A."/>
        </authorList>
    </citation>
    <scope>NUCLEOTIDE SEQUENCE [LARGE SCALE GENOMIC DNA]</scope>
    <source>
        <strain evidence="4 6">LMG 23578</strain>
    </source>
</reference>
<feature type="region of interest" description="Disordered" evidence="1">
    <location>
        <begin position="221"/>
        <end position="247"/>
    </location>
</feature>
<gene>
    <name evidence="4" type="ORF">ABXS05_02540</name>
    <name evidence="5" type="ORF">ACETRX_04540</name>
</gene>
<comment type="caution">
    <text evidence="4">The sequence shown here is derived from an EMBL/GenBank/DDBJ whole genome shotgun (WGS) entry which is preliminary data.</text>
</comment>